<feature type="transmembrane region" description="Helical" evidence="1">
    <location>
        <begin position="45"/>
        <end position="63"/>
    </location>
</feature>
<keyword evidence="1" id="KW-0812">Transmembrane</keyword>
<feature type="transmembrane region" description="Helical" evidence="1">
    <location>
        <begin position="6"/>
        <end position="25"/>
    </location>
</feature>
<evidence type="ECO:0000313" key="2">
    <source>
        <dbReference type="EMBL" id="SEN29306.1"/>
    </source>
</evidence>
<dbReference type="STRING" id="1121117.SAMN02745977_01004"/>
<keyword evidence="1" id="KW-0472">Membrane</keyword>
<accession>A0A1H8FCI6</accession>
<organism evidence="2 3">
    <name type="scientific">Brachymonas denitrificans DSM 15123</name>
    <dbReference type="NCBI Taxonomy" id="1121117"/>
    <lineage>
        <taxon>Bacteria</taxon>
        <taxon>Pseudomonadati</taxon>
        <taxon>Pseudomonadota</taxon>
        <taxon>Betaproteobacteria</taxon>
        <taxon>Burkholderiales</taxon>
        <taxon>Comamonadaceae</taxon>
        <taxon>Brachymonas</taxon>
    </lineage>
</organism>
<gene>
    <name evidence="2" type="ORF">SAMN02745977_01004</name>
</gene>
<proteinExistence type="predicted"/>
<dbReference type="EMBL" id="FOCW01000001">
    <property type="protein sequence ID" value="SEN29306.1"/>
    <property type="molecule type" value="Genomic_DNA"/>
</dbReference>
<keyword evidence="1" id="KW-1133">Transmembrane helix</keyword>
<keyword evidence="3" id="KW-1185">Reference proteome</keyword>
<reference evidence="2 3" key="1">
    <citation type="submission" date="2016-10" db="EMBL/GenBank/DDBJ databases">
        <authorList>
            <person name="de Groot N.N."/>
        </authorList>
    </citation>
    <scope>NUCLEOTIDE SEQUENCE [LARGE SCALE GENOMIC DNA]</scope>
    <source>
        <strain evidence="2 3">DSM 15123</strain>
    </source>
</reference>
<sequence>MGLFALFNHLFNFVLPAIWLASLLLLTHRVLARRRDVTLRWQREWLWLFVSGVLILLLGMLLLQRDGGMLTYVALALGMGGMQQWLLRHFRRREAPVAEAEELPVAPWHQGDTTRH</sequence>
<name>A0A1H8FCI6_9BURK</name>
<dbReference type="Proteomes" id="UP000199531">
    <property type="component" value="Unassembled WGS sequence"/>
</dbReference>
<feature type="transmembrane region" description="Helical" evidence="1">
    <location>
        <begin position="69"/>
        <end position="87"/>
    </location>
</feature>
<dbReference type="RefSeq" id="WP_091814589.1">
    <property type="nucleotide sequence ID" value="NZ_FOCW01000001.1"/>
</dbReference>
<evidence type="ECO:0000313" key="3">
    <source>
        <dbReference type="Proteomes" id="UP000199531"/>
    </source>
</evidence>
<dbReference type="AlphaFoldDB" id="A0A1H8FCI6"/>
<protein>
    <submittedName>
        <fullName evidence="2">Uncharacterized protein</fullName>
    </submittedName>
</protein>
<evidence type="ECO:0000256" key="1">
    <source>
        <dbReference type="SAM" id="Phobius"/>
    </source>
</evidence>